<reference evidence="2 3" key="1">
    <citation type="submission" date="2012-05" db="EMBL/GenBank/DDBJ databases">
        <title>Genome sequence of Nitritalea halalkaliphila LW7.</title>
        <authorList>
            <person name="Jangir P.K."/>
            <person name="Singh A."/>
            <person name="Shivaji S."/>
            <person name="Sharma R."/>
        </authorList>
    </citation>
    <scope>NUCLEOTIDE SEQUENCE [LARGE SCALE GENOMIC DNA]</scope>
    <source>
        <strain evidence="2 3">LW7</strain>
    </source>
</reference>
<proteinExistence type="predicted"/>
<evidence type="ECO:0000313" key="3">
    <source>
        <dbReference type="Proteomes" id="UP000005551"/>
    </source>
</evidence>
<dbReference type="AlphaFoldDB" id="I5C7Q3"/>
<name>I5C7Q3_9BACT</name>
<protein>
    <recommendedName>
        <fullName evidence="4">6-bladed beta-propeller</fullName>
    </recommendedName>
</protein>
<organism evidence="2 3">
    <name type="scientific">Nitritalea halalkaliphila LW7</name>
    <dbReference type="NCBI Taxonomy" id="1189621"/>
    <lineage>
        <taxon>Bacteria</taxon>
        <taxon>Pseudomonadati</taxon>
        <taxon>Bacteroidota</taxon>
        <taxon>Cytophagia</taxon>
        <taxon>Cytophagales</taxon>
        <taxon>Cyclobacteriaceae</taxon>
        <taxon>Nitritalea</taxon>
    </lineage>
</organism>
<dbReference type="Pfam" id="PF17170">
    <property type="entry name" value="DUF5128"/>
    <property type="match status" value="1"/>
</dbReference>
<accession>I5C7Q3</accession>
<dbReference type="EMBL" id="AJYA01000011">
    <property type="protein sequence ID" value="EIM77855.1"/>
    <property type="molecule type" value="Genomic_DNA"/>
</dbReference>
<dbReference type="Proteomes" id="UP000005551">
    <property type="component" value="Unassembled WGS sequence"/>
</dbReference>
<sequence length="409" mass="47231">MNMTHFRALLLCICCLHIHFFSLGQKTYPTSAADASPKLKKITVRSKDIQKSFTVTHDNVSEYFIVPLEATEASLIGKMNKVIRHEKKIFVLDSDLAQTVFCFDLNGKFLFKLGRIGKGSGEYRELRDIVLDPITNEIGVLQGDKIIWYSTEDGVFTGYTTELENIVLDKVSLLDSARFIGYANNQCFSKENCSKFYSFTKDAEILNRYLPIEKQEKNLYVDYENPFSGGIYTIGFTHTLNDTIYTINSDDQMEPKFWIDFTDMAVKKTSIWKNLTDFKNWFNRSLKSQIVKGLFTYYETSDAIQFEFRKGTNILWGLYLKETNRLIMTDELISQRILVNNNNVGIYKDMFISYISGEFILQIKEYLSSGEIDEQTTIEILGKDVYNHTKSIEDIANPVLIFAKFKNDL</sequence>
<evidence type="ECO:0000256" key="1">
    <source>
        <dbReference type="SAM" id="SignalP"/>
    </source>
</evidence>
<dbReference type="STRING" id="1189621.A3SI_05232"/>
<gene>
    <name evidence="2" type="ORF">A3SI_05232</name>
</gene>
<feature type="chain" id="PRO_5003700524" description="6-bladed beta-propeller" evidence="1">
    <location>
        <begin position="25"/>
        <end position="409"/>
    </location>
</feature>
<keyword evidence="1" id="KW-0732">Signal</keyword>
<evidence type="ECO:0000313" key="2">
    <source>
        <dbReference type="EMBL" id="EIM77855.1"/>
    </source>
</evidence>
<evidence type="ECO:0008006" key="4">
    <source>
        <dbReference type="Google" id="ProtNLM"/>
    </source>
</evidence>
<keyword evidence="3" id="KW-1185">Reference proteome</keyword>
<feature type="signal peptide" evidence="1">
    <location>
        <begin position="1"/>
        <end position="24"/>
    </location>
</feature>
<comment type="caution">
    <text evidence="2">The sequence shown here is derived from an EMBL/GenBank/DDBJ whole genome shotgun (WGS) entry which is preliminary data.</text>
</comment>
<dbReference type="OrthoDB" id="818842at2"/>